<name>A0A3B0ZCN5_9ZZZZ</name>
<protein>
    <submittedName>
        <fullName evidence="1">Uncharacterized protein</fullName>
    </submittedName>
</protein>
<dbReference type="AlphaFoldDB" id="A0A3B0ZCN5"/>
<gene>
    <name evidence="1" type="ORF">MNBD_GAMMA18-220</name>
</gene>
<accession>A0A3B0ZCN5</accession>
<organism evidence="1">
    <name type="scientific">hydrothermal vent metagenome</name>
    <dbReference type="NCBI Taxonomy" id="652676"/>
    <lineage>
        <taxon>unclassified sequences</taxon>
        <taxon>metagenomes</taxon>
        <taxon>ecological metagenomes</taxon>
    </lineage>
</organism>
<dbReference type="EMBL" id="UOFP01000021">
    <property type="protein sequence ID" value="VAW84019.1"/>
    <property type="molecule type" value="Genomic_DNA"/>
</dbReference>
<sequence length="147" mass="16644">MRRYPFSPLQHIPSPEKPAIRYSGLYHSASRKNLKRRGQVLPFALFGGKRGRYPISQYHFSLLGNIPFFEGVETAFFRNPRLGPLGYEPLLKLLRQQSGHSPTMAGKQAQQDPDTTGCEFADQVLLPAIRQAQVFIDQEVVFESPQA</sequence>
<proteinExistence type="predicted"/>
<reference evidence="1" key="1">
    <citation type="submission" date="2018-06" db="EMBL/GenBank/DDBJ databases">
        <authorList>
            <person name="Zhirakovskaya E."/>
        </authorList>
    </citation>
    <scope>NUCLEOTIDE SEQUENCE</scope>
</reference>
<evidence type="ECO:0000313" key="1">
    <source>
        <dbReference type="EMBL" id="VAW84019.1"/>
    </source>
</evidence>